<evidence type="ECO:0000313" key="2">
    <source>
        <dbReference type="EMBL" id="PVU76419.1"/>
    </source>
</evidence>
<comment type="caution">
    <text evidence="2">The sequence shown here is derived from an EMBL/GenBank/DDBJ whole genome shotgun (WGS) entry which is preliminary data.</text>
</comment>
<dbReference type="Gene3D" id="3.30.1330.40">
    <property type="entry name" value="RutC-like"/>
    <property type="match status" value="1"/>
</dbReference>
<dbReference type="GO" id="GO:0019239">
    <property type="term" value="F:deaminase activity"/>
    <property type="evidence" value="ECO:0007669"/>
    <property type="project" value="TreeGrafter"/>
</dbReference>
<name>A0A2T9X8J7_9CREN</name>
<dbReference type="SUPFAM" id="SSF55298">
    <property type="entry name" value="YjgF-like"/>
    <property type="match status" value="1"/>
</dbReference>
<evidence type="ECO:0000313" key="3">
    <source>
        <dbReference type="Proteomes" id="UP000245638"/>
    </source>
</evidence>
<dbReference type="PANTHER" id="PTHR11803:SF39">
    <property type="entry name" value="2-IMINOBUTANOATE_2-IMINOPROPANOATE DEAMINASE"/>
    <property type="match status" value="1"/>
</dbReference>
<proteinExistence type="inferred from homology"/>
<sequence length="125" mass="13702">MKEIIYTEKAPKPIGPYSQAVKIGNLIFVSGQIPLDPKSNNVVNGGIKEQTAQVLENIKAILEASGSGLDKVLMSFVYLKNMNDFQGFNEVYSMYFKDNPPARVTVEVSKLPKDVLIEIAVIAGI</sequence>
<dbReference type="Pfam" id="PF01042">
    <property type="entry name" value="Ribonuc_L-PSP"/>
    <property type="match status" value="1"/>
</dbReference>
<dbReference type="InterPro" id="IPR006056">
    <property type="entry name" value="RidA"/>
</dbReference>
<dbReference type="InterPro" id="IPR019897">
    <property type="entry name" value="RidA_CS"/>
</dbReference>
<dbReference type="FunFam" id="3.30.1330.40:FF:000001">
    <property type="entry name" value="L-PSP family endoribonuclease"/>
    <property type="match status" value="1"/>
</dbReference>
<dbReference type="GO" id="GO:0005829">
    <property type="term" value="C:cytosol"/>
    <property type="evidence" value="ECO:0007669"/>
    <property type="project" value="TreeGrafter"/>
</dbReference>
<reference evidence="2 3" key="1">
    <citation type="journal article" date="2015" name="Appl. Environ. Microbiol.">
        <title>Nanoarchaeota, Their Sulfolobales Host, and Nanoarchaeota Virus Distribution across Yellowstone National Park Hot Springs.</title>
        <authorList>
            <person name="Munson-McGee J.H."/>
            <person name="Field E.K."/>
            <person name="Bateson M."/>
            <person name="Rooney C."/>
            <person name="Stepanauskas R."/>
            <person name="Young M.J."/>
        </authorList>
    </citation>
    <scope>NUCLEOTIDE SEQUENCE [LARGE SCALE GENOMIC DNA]</scope>
    <source>
        <strain evidence="2">SCGC AC-742_N10</strain>
    </source>
</reference>
<dbReference type="PANTHER" id="PTHR11803">
    <property type="entry name" value="2-IMINOBUTANOATE/2-IMINOPROPANOATE DEAMINASE RIDA"/>
    <property type="match status" value="1"/>
</dbReference>
<protein>
    <submittedName>
        <fullName evidence="2">Deaminase</fullName>
    </submittedName>
</protein>
<comment type="similarity">
    <text evidence="1">Belongs to the RutC family.</text>
</comment>
<accession>A0A2T9X8J7</accession>
<dbReference type="NCBIfam" id="TIGR00004">
    <property type="entry name" value="Rid family detoxifying hydrolase"/>
    <property type="match status" value="1"/>
</dbReference>
<dbReference type="Proteomes" id="UP000245638">
    <property type="component" value="Unassembled WGS sequence"/>
</dbReference>
<gene>
    <name evidence="2" type="ORF">DDW13_03185</name>
</gene>
<dbReference type="InterPro" id="IPR035959">
    <property type="entry name" value="RutC-like_sf"/>
</dbReference>
<dbReference type="AlphaFoldDB" id="A0A2T9X8J7"/>
<organism evidence="2 3">
    <name type="scientific">Acidianus hospitalis</name>
    <dbReference type="NCBI Taxonomy" id="563177"/>
    <lineage>
        <taxon>Archaea</taxon>
        <taxon>Thermoproteota</taxon>
        <taxon>Thermoprotei</taxon>
        <taxon>Sulfolobales</taxon>
        <taxon>Sulfolobaceae</taxon>
        <taxon>Acidianus</taxon>
    </lineage>
</organism>
<dbReference type="InterPro" id="IPR006175">
    <property type="entry name" value="YjgF/YER057c/UK114"/>
</dbReference>
<dbReference type="EMBL" id="QEFD01000100">
    <property type="protein sequence ID" value="PVU76419.1"/>
    <property type="molecule type" value="Genomic_DNA"/>
</dbReference>
<dbReference type="CDD" id="cd00448">
    <property type="entry name" value="YjgF_YER057c_UK114_family"/>
    <property type="match status" value="1"/>
</dbReference>
<evidence type="ECO:0000256" key="1">
    <source>
        <dbReference type="ARBA" id="ARBA00010552"/>
    </source>
</evidence>
<dbReference type="PROSITE" id="PS01094">
    <property type="entry name" value="UPF0076"/>
    <property type="match status" value="1"/>
</dbReference>